<protein>
    <recommendedName>
        <fullName evidence="1">RNase H type-1 domain-containing protein</fullName>
    </recommendedName>
</protein>
<dbReference type="GO" id="GO:0004523">
    <property type="term" value="F:RNA-DNA hybrid ribonuclease activity"/>
    <property type="evidence" value="ECO:0007669"/>
    <property type="project" value="InterPro"/>
</dbReference>
<dbReference type="SUPFAM" id="SSF53098">
    <property type="entry name" value="Ribonuclease H-like"/>
    <property type="match status" value="1"/>
</dbReference>
<comment type="caution">
    <text evidence="2">The sequence shown here is derived from an EMBL/GenBank/DDBJ whole genome shotgun (WGS) entry which is preliminary data.</text>
</comment>
<proteinExistence type="predicted"/>
<dbReference type="PANTHER" id="PTHR47723">
    <property type="entry name" value="OS05G0353850 PROTEIN"/>
    <property type="match status" value="1"/>
</dbReference>
<dbReference type="Proteomes" id="UP001293593">
    <property type="component" value="Unassembled WGS sequence"/>
</dbReference>
<dbReference type="AlphaFoldDB" id="A0AAE1N567"/>
<dbReference type="Gene3D" id="3.30.420.10">
    <property type="entry name" value="Ribonuclease H-like superfamily/Ribonuclease H"/>
    <property type="match status" value="1"/>
</dbReference>
<dbReference type="GO" id="GO:0003676">
    <property type="term" value="F:nucleic acid binding"/>
    <property type="evidence" value="ECO:0007669"/>
    <property type="project" value="InterPro"/>
</dbReference>
<evidence type="ECO:0000313" key="3">
    <source>
        <dbReference type="Proteomes" id="UP001293593"/>
    </source>
</evidence>
<feature type="domain" description="RNase H type-1" evidence="1">
    <location>
        <begin position="30"/>
        <end position="113"/>
    </location>
</feature>
<dbReference type="EMBL" id="JAWXYG010000001">
    <property type="protein sequence ID" value="KAK4283002.1"/>
    <property type="molecule type" value="Genomic_DNA"/>
</dbReference>
<dbReference type="Pfam" id="PF13456">
    <property type="entry name" value="RVT_3"/>
    <property type="match status" value="1"/>
</dbReference>
<reference evidence="2" key="1">
    <citation type="submission" date="2023-10" db="EMBL/GenBank/DDBJ databases">
        <title>Chromosome-level genome of the transformable northern wattle, Acacia crassicarpa.</title>
        <authorList>
            <person name="Massaro I."/>
            <person name="Sinha N.R."/>
            <person name="Poethig S."/>
            <person name="Leichty A.R."/>
        </authorList>
    </citation>
    <scope>NUCLEOTIDE SEQUENCE</scope>
    <source>
        <strain evidence="2">Acra3RX</strain>
        <tissue evidence="2">Leaf</tissue>
    </source>
</reference>
<dbReference type="CDD" id="cd06222">
    <property type="entry name" value="RNase_H_like"/>
    <property type="match status" value="1"/>
</dbReference>
<accession>A0AAE1N567</accession>
<keyword evidence="3" id="KW-1185">Reference proteome</keyword>
<name>A0AAE1N567_9FABA</name>
<evidence type="ECO:0000313" key="2">
    <source>
        <dbReference type="EMBL" id="KAK4283002.1"/>
    </source>
</evidence>
<dbReference type="InterPro" id="IPR053151">
    <property type="entry name" value="RNase_H-like"/>
</dbReference>
<dbReference type="InterPro" id="IPR002156">
    <property type="entry name" value="RNaseH_domain"/>
</dbReference>
<sequence>MLSIASVAIVPVSQASYVWQKPVPGRWKLNVDGAVSSLCAEAGCGGVLRDDSGQWLAGFLKKLGICDALNSELWAMAEGLSLAWDLGIRKVMLESDAASAVDLIKRSPSHSGNLLVLKIKDILR</sequence>
<dbReference type="InterPro" id="IPR036397">
    <property type="entry name" value="RNaseH_sf"/>
</dbReference>
<dbReference type="PANTHER" id="PTHR47723:SF19">
    <property type="entry name" value="POLYNUCLEOTIDYL TRANSFERASE, RIBONUCLEASE H-LIKE SUPERFAMILY PROTEIN"/>
    <property type="match status" value="1"/>
</dbReference>
<gene>
    <name evidence="2" type="ORF">QN277_000008</name>
</gene>
<dbReference type="InterPro" id="IPR044730">
    <property type="entry name" value="RNase_H-like_dom_plant"/>
</dbReference>
<dbReference type="InterPro" id="IPR012337">
    <property type="entry name" value="RNaseH-like_sf"/>
</dbReference>
<organism evidence="2 3">
    <name type="scientific">Acacia crassicarpa</name>
    <name type="common">northern wattle</name>
    <dbReference type="NCBI Taxonomy" id="499986"/>
    <lineage>
        <taxon>Eukaryota</taxon>
        <taxon>Viridiplantae</taxon>
        <taxon>Streptophyta</taxon>
        <taxon>Embryophyta</taxon>
        <taxon>Tracheophyta</taxon>
        <taxon>Spermatophyta</taxon>
        <taxon>Magnoliopsida</taxon>
        <taxon>eudicotyledons</taxon>
        <taxon>Gunneridae</taxon>
        <taxon>Pentapetalae</taxon>
        <taxon>rosids</taxon>
        <taxon>fabids</taxon>
        <taxon>Fabales</taxon>
        <taxon>Fabaceae</taxon>
        <taxon>Caesalpinioideae</taxon>
        <taxon>mimosoid clade</taxon>
        <taxon>Acacieae</taxon>
        <taxon>Acacia</taxon>
    </lineage>
</organism>
<evidence type="ECO:0000259" key="1">
    <source>
        <dbReference type="Pfam" id="PF13456"/>
    </source>
</evidence>